<reference evidence="2 3" key="2">
    <citation type="submission" date="2018-11" db="EMBL/GenBank/DDBJ databases">
        <authorList>
            <consortium name="Pathogen Informatics"/>
        </authorList>
    </citation>
    <scope>NUCLEOTIDE SEQUENCE [LARGE SCALE GENOMIC DNA]</scope>
</reference>
<dbReference type="WBParaSite" id="TCLT_0001084401-mRNA-1">
    <property type="protein sequence ID" value="TCLT_0001084401-mRNA-1"/>
    <property type="gene ID" value="TCLT_0001084401"/>
</dbReference>
<reference evidence="4" key="1">
    <citation type="submission" date="2017-02" db="UniProtKB">
        <authorList>
            <consortium name="WormBaseParasite"/>
        </authorList>
    </citation>
    <scope>IDENTIFICATION</scope>
</reference>
<evidence type="ECO:0000313" key="3">
    <source>
        <dbReference type="Proteomes" id="UP000276776"/>
    </source>
</evidence>
<dbReference type="Proteomes" id="UP000276776">
    <property type="component" value="Unassembled WGS sequence"/>
</dbReference>
<name>A0A0N5DCC4_THECL</name>
<accession>A0A0N5DCC4</accession>
<protein>
    <submittedName>
        <fullName evidence="4">Secreted phosphoprotein 24</fullName>
    </submittedName>
</protein>
<proteinExistence type="predicted"/>
<sequence length="100" mass="11448">MDLLHRCIVVIFIVWSFITKSMTVIGDDSEYDYLDDDLDENPKPANVFWSDVLDGEQLNESSDSSSVTVKVDRRNCSTEAFIMDKLLNGTGYNKYRLPCK</sequence>
<dbReference type="AlphaFoldDB" id="A0A0N5DCC4"/>
<evidence type="ECO:0000313" key="4">
    <source>
        <dbReference type="WBParaSite" id="TCLT_0001084401-mRNA-1"/>
    </source>
</evidence>
<organism evidence="4">
    <name type="scientific">Thelazia callipaeda</name>
    <name type="common">Oriental eyeworm</name>
    <name type="synonym">Parasitic nematode</name>
    <dbReference type="NCBI Taxonomy" id="103827"/>
    <lineage>
        <taxon>Eukaryota</taxon>
        <taxon>Metazoa</taxon>
        <taxon>Ecdysozoa</taxon>
        <taxon>Nematoda</taxon>
        <taxon>Chromadorea</taxon>
        <taxon>Rhabditida</taxon>
        <taxon>Spirurina</taxon>
        <taxon>Spiruromorpha</taxon>
        <taxon>Thelazioidea</taxon>
        <taxon>Thelaziidae</taxon>
        <taxon>Thelazia</taxon>
    </lineage>
</organism>
<dbReference type="OrthoDB" id="5820846at2759"/>
<gene>
    <name evidence="2" type="ORF">TCLT_LOCUS10825</name>
</gene>
<keyword evidence="1" id="KW-0732">Signal</keyword>
<dbReference type="EMBL" id="UYYF01005410">
    <property type="protein sequence ID" value="VDN08543.1"/>
    <property type="molecule type" value="Genomic_DNA"/>
</dbReference>
<feature type="chain" id="PRO_5043126769" evidence="1">
    <location>
        <begin position="24"/>
        <end position="100"/>
    </location>
</feature>
<feature type="signal peptide" evidence="1">
    <location>
        <begin position="1"/>
        <end position="23"/>
    </location>
</feature>
<evidence type="ECO:0000256" key="1">
    <source>
        <dbReference type="SAM" id="SignalP"/>
    </source>
</evidence>
<dbReference type="OMA" id="CSTETAI"/>
<evidence type="ECO:0000313" key="2">
    <source>
        <dbReference type="EMBL" id="VDN08543.1"/>
    </source>
</evidence>
<keyword evidence="3" id="KW-1185">Reference proteome</keyword>
<dbReference type="STRING" id="103827.A0A0N5DCC4"/>